<accession>A0ABW3CXI8</accession>
<gene>
    <name evidence="1" type="ORF">ACFQ1M_09205</name>
</gene>
<dbReference type="Pfam" id="PF14060">
    <property type="entry name" value="DUF4252"/>
    <property type="match status" value="1"/>
</dbReference>
<evidence type="ECO:0000313" key="1">
    <source>
        <dbReference type="EMBL" id="MFD0862388.1"/>
    </source>
</evidence>
<name>A0ABW3CXI8_9FLAO</name>
<organism evidence="1 2">
    <name type="scientific">Sungkyunkwania multivorans</name>
    <dbReference type="NCBI Taxonomy" id="1173618"/>
    <lineage>
        <taxon>Bacteria</taxon>
        <taxon>Pseudomonadati</taxon>
        <taxon>Bacteroidota</taxon>
        <taxon>Flavobacteriia</taxon>
        <taxon>Flavobacteriales</taxon>
        <taxon>Flavobacteriaceae</taxon>
        <taxon>Sungkyunkwania</taxon>
    </lineage>
</organism>
<proteinExistence type="predicted"/>
<sequence length="183" mass="20218">MKKIVLTIAIAVLPLIGFGQSIFDKYENNPDVGFVSVSPKMFRMLGDLSEGSNDPEAKEFATLVNSITNFKVITTEDKKIAGDIGSWVTKHLKNSDLEELMRVREGGSNVKFYVKEGKDENHVKELLMYVTGIEDVNVNGKKIETVLLSLTGDIDLRQVGKLTDQMDLPGGKNLKKAGEKNKS</sequence>
<keyword evidence="2" id="KW-1185">Reference proteome</keyword>
<reference evidence="2" key="1">
    <citation type="journal article" date="2019" name="Int. J. Syst. Evol. Microbiol.">
        <title>The Global Catalogue of Microorganisms (GCM) 10K type strain sequencing project: providing services to taxonomists for standard genome sequencing and annotation.</title>
        <authorList>
            <consortium name="The Broad Institute Genomics Platform"/>
            <consortium name="The Broad Institute Genome Sequencing Center for Infectious Disease"/>
            <person name="Wu L."/>
            <person name="Ma J."/>
        </authorList>
    </citation>
    <scope>NUCLEOTIDE SEQUENCE [LARGE SCALE GENOMIC DNA]</scope>
    <source>
        <strain evidence="2">CCUG 62952</strain>
    </source>
</reference>
<dbReference type="InterPro" id="IPR025348">
    <property type="entry name" value="DUF4252"/>
</dbReference>
<dbReference type="RefSeq" id="WP_386407277.1">
    <property type="nucleotide sequence ID" value="NZ_JBHTJH010000005.1"/>
</dbReference>
<evidence type="ECO:0000313" key="2">
    <source>
        <dbReference type="Proteomes" id="UP001596978"/>
    </source>
</evidence>
<dbReference type="EMBL" id="JBHTJH010000005">
    <property type="protein sequence ID" value="MFD0862388.1"/>
    <property type="molecule type" value="Genomic_DNA"/>
</dbReference>
<dbReference type="Proteomes" id="UP001596978">
    <property type="component" value="Unassembled WGS sequence"/>
</dbReference>
<protein>
    <submittedName>
        <fullName evidence="1">DUF4252 domain-containing protein</fullName>
    </submittedName>
</protein>
<comment type="caution">
    <text evidence="1">The sequence shown here is derived from an EMBL/GenBank/DDBJ whole genome shotgun (WGS) entry which is preliminary data.</text>
</comment>